<organism evidence="1 2">
    <name type="scientific">Fervidobacterium thailandense</name>
    <dbReference type="NCBI Taxonomy" id="1008305"/>
    <lineage>
        <taxon>Bacteria</taxon>
        <taxon>Thermotogati</taxon>
        <taxon>Thermotogota</taxon>
        <taxon>Thermotogae</taxon>
        <taxon>Thermotogales</taxon>
        <taxon>Fervidobacteriaceae</taxon>
        <taxon>Fervidobacterium</taxon>
    </lineage>
</organism>
<dbReference type="InterPro" id="IPR027417">
    <property type="entry name" value="P-loop_NTPase"/>
</dbReference>
<evidence type="ECO:0008006" key="3">
    <source>
        <dbReference type="Google" id="ProtNLM"/>
    </source>
</evidence>
<evidence type="ECO:0000313" key="2">
    <source>
        <dbReference type="Proteomes" id="UP000094570"/>
    </source>
</evidence>
<keyword evidence="2" id="KW-1185">Reference proteome</keyword>
<comment type="caution">
    <text evidence="1">The sequence shown here is derived from an EMBL/GenBank/DDBJ whole genome shotgun (WGS) entry which is preliminary data.</text>
</comment>
<proteinExistence type="predicted"/>
<dbReference type="AlphaFoldDB" id="A0A1E3G3B4"/>
<dbReference type="Proteomes" id="UP000094570">
    <property type="component" value="Unassembled WGS sequence"/>
</dbReference>
<evidence type="ECO:0000313" key="1">
    <source>
        <dbReference type="EMBL" id="ODN30755.1"/>
    </source>
</evidence>
<name>A0A1E3G3B4_9BACT</name>
<reference evidence="2" key="1">
    <citation type="submission" date="2016-04" db="EMBL/GenBank/DDBJ databases">
        <title>The genome sequence project of a novel Fervidobacterium isolate from a hot spring in Thailand.</title>
        <authorList>
            <person name="Gonzalez J.M."/>
            <person name="Cuecas A."/>
            <person name="Kanoksilapatham W."/>
        </authorList>
    </citation>
    <scope>NUCLEOTIDE SEQUENCE [LARGE SCALE GENOMIC DNA]</scope>
    <source>
        <strain evidence="2">FC2004</strain>
    </source>
</reference>
<dbReference type="Gene3D" id="3.40.50.300">
    <property type="entry name" value="P-loop containing nucleotide triphosphate hydrolases"/>
    <property type="match status" value="1"/>
</dbReference>
<dbReference type="EMBL" id="LWAF01000004">
    <property type="protein sequence ID" value="ODN30755.1"/>
    <property type="molecule type" value="Genomic_DNA"/>
</dbReference>
<gene>
    <name evidence="1" type="ORF">A4H02_04300</name>
</gene>
<accession>A0A1E3G3B4</accession>
<protein>
    <recommendedName>
        <fullName evidence="3">ATP-binding protein</fullName>
    </recommendedName>
</protein>
<sequence length="106" mass="11725">MGKESPILEQVIDVSERGRSLGVILFGAEQFMSAVHERAVGNCSTYLIGRSGAAELSAVHYKFLDPAIRTSITRLDKGQLILSHPIFRQPVKIIFPRPVYLQEGNS</sequence>